<feature type="coiled-coil region" evidence="5">
    <location>
        <begin position="89"/>
        <end position="116"/>
    </location>
</feature>
<feature type="compositionally biased region" description="Basic and acidic residues" evidence="6">
    <location>
        <begin position="830"/>
        <end position="848"/>
    </location>
</feature>
<dbReference type="GO" id="GO:0005652">
    <property type="term" value="C:nuclear lamina"/>
    <property type="evidence" value="ECO:0007669"/>
    <property type="project" value="UniProtKB-SubCell"/>
</dbReference>
<evidence type="ECO:0000256" key="4">
    <source>
        <dbReference type="ARBA" id="ARBA00024208"/>
    </source>
</evidence>
<dbReference type="STRING" id="71139.A0A059ADX3"/>
<reference evidence="7" key="1">
    <citation type="submission" date="2013-07" db="EMBL/GenBank/DDBJ databases">
        <title>The genome of Eucalyptus grandis.</title>
        <authorList>
            <person name="Schmutz J."/>
            <person name="Hayes R."/>
            <person name="Myburg A."/>
            <person name="Tuskan G."/>
            <person name="Grattapaglia D."/>
            <person name="Rokhsar D.S."/>
        </authorList>
    </citation>
    <scope>NUCLEOTIDE SEQUENCE</scope>
    <source>
        <tissue evidence="7">Leaf extractions</tissue>
    </source>
</reference>
<evidence type="ECO:0000256" key="6">
    <source>
        <dbReference type="SAM" id="MobiDB-lite"/>
    </source>
</evidence>
<feature type="compositionally biased region" description="Polar residues" evidence="6">
    <location>
        <begin position="951"/>
        <end position="969"/>
    </location>
</feature>
<dbReference type="FunCoup" id="A0A059ADX3">
    <property type="interactions" value="1348"/>
</dbReference>
<evidence type="ECO:0000256" key="5">
    <source>
        <dbReference type="SAM" id="Coils"/>
    </source>
</evidence>
<dbReference type="PANTHER" id="PTHR31908:SF11">
    <property type="entry name" value="PROTEIN CROWDED NUCLEI 1"/>
    <property type="match status" value="1"/>
</dbReference>
<feature type="region of interest" description="Disordered" evidence="6">
    <location>
        <begin position="827"/>
        <end position="863"/>
    </location>
</feature>
<name>A0A059ADX3_EUCGR</name>
<evidence type="ECO:0000256" key="1">
    <source>
        <dbReference type="ARBA" id="ARBA00023054"/>
    </source>
</evidence>
<feature type="region of interest" description="Disordered" evidence="6">
    <location>
        <begin position="1120"/>
        <end position="1167"/>
    </location>
</feature>
<dbReference type="InParanoid" id="A0A059ADX3"/>
<gene>
    <name evidence="7" type="ORF">EUGRSUZ_J01462</name>
</gene>
<dbReference type="Gramene" id="KCW52023">
    <property type="protein sequence ID" value="KCW52023"/>
    <property type="gene ID" value="EUGRSUZ_J01462"/>
</dbReference>
<feature type="compositionally biased region" description="Acidic residues" evidence="6">
    <location>
        <begin position="1151"/>
        <end position="1162"/>
    </location>
</feature>
<comment type="subcellular location">
    <subcellularLocation>
        <location evidence="3">Nucleus lamina</location>
    </subcellularLocation>
</comment>
<feature type="region of interest" description="Disordered" evidence="6">
    <location>
        <begin position="900"/>
        <end position="1069"/>
    </location>
</feature>
<evidence type="ECO:0000256" key="2">
    <source>
        <dbReference type="ARBA" id="ARBA00023242"/>
    </source>
</evidence>
<dbReference type="PANTHER" id="PTHR31908">
    <property type="entry name" value="PROTEIN CROWDED NUCLEI 4"/>
    <property type="match status" value="1"/>
</dbReference>
<dbReference type="EMBL" id="KK198762">
    <property type="protein sequence ID" value="KCW52023.1"/>
    <property type="molecule type" value="Genomic_DNA"/>
</dbReference>
<feature type="compositionally biased region" description="Polar residues" evidence="6">
    <location>
        <begin position="908"/>
        <end position="917"/>
    </location>
</feature>
<feature type="compositionally biased region" description="Basic residues" evidence="6">
    <location>
        <begin position="919"/>
        <end position="932"/>
    </location>
</feature>
<dbReference type="InterPro" id="IPR040418">
    <property type="entry name" value="CRWN"/>
</dbReference>
<feature type="coiled-coil region" evidence="5">
    <location>
        <begin position="142"/>
        <end position="356"/>
    </location>
</feature>
<dbReference type="eggNOG" id="ENOG502QUGA">
    <property type="taxonomic scope" value="Eukaryota"/>
</dbReference>
<evidence type="ECO:0000313" key="7">
    <source>
        <dbReference type="EMBL" id="KCW52023.1"/>
    </source>
</evidence>
<feature type="compositionally biased region" description="Polar residues" evidence="6">
    <location>
        <begin position="784"/>
        <end position="805"/>
    </location>
</feature>
<dbReference type="KEGG" id="egr:104422081"/>
<sequence>MFTPQRKAWSGWTLSPRGQAPRSGSGSGPDPSADGKGKSIVPAEPVTPPLGSNGMVVVDGGGDPAGRVSLLEKELFEYQYNMGLLLIEKKEWASKNEELRRALEEIKDALKREQAAHLIAMSDVEKREDDLRKALGVEKQCVSDLEKTLREMRAEYAEIKFTADSKLAEANALAASIEEKSLEVEAKSHAADAKLAEISRKNSEIERKMRDVDAREASFRRERLSFMTEREVHETTLSKQREDLQEWERKLCDGEERLGDRFRVLNQREEMANEKDKIYKQKEKDLEEAQKTIDEANLTLSRKEEDISSRLANLKLKEKEFETIRKNLEIKEKQLVATEEKLNARERDEIQKLLDEHARVLDVKKNEFELELEQKSKKFDEDLERKGFDIQKKEAEIKHKEDKLVKREQAVEKKTEKLKEKEDDLQLKLKDLKEKEKFLKSEEKNLETQKKSVAVEKEELLSLRAALEKIRAENEEQLVKIRMEKDQLNVSEEERSDFVRLQSELKEEREKCRLQKELLLKEAEDLKQQKEAFEKEWDELDEKRAQIEKERMDAERQKEKFEKLKHSEEEKLRRDRMEKDDYIKRELEDLELAKGSFEARMEHETSVLAEKVQSERSQMLRDFELQKKELETNMQNKWDEMENNLHGRMKSFEEEKERELNNINYLREVARREMEEMKQERAELQKEREGFAANKKHLEDEQVEIRKDIEQLVALSKKLKDQREKFIEERDRFISFAKQQSSCNTCGELTREFLLSDLQSISEIENAELSRSKLAEAYAKEEANTTFNPSGRPNTDTSPNLVGSSTPLTVGTVSWLRKCTTKIFSLSPGKKTDSHPVQDLTQEGRVHGDPVNVEEPSKANTENDAEVSFAVASVSFDVEGYQREDEGGQDMSYDSNVNSKRQEIAEDSQPSDLNNGVRQPRKRGRPRVNRTRTMKEVVKDANTFLGKGFGSNETEQENGNVEDSAPTNADSRDEASLASKGRPRNVRKRGRDNTTVSEHDADDTEGHSDSVSKGQRGKRRQRNTAAVQALGEQRYNLRRPKGGVKTTASGMSNDLNKDNKKEADREGAEEEIHYAKAAPALSVTVASENGRSAHLMRCGSLADTQDGDANGTKEIVEDLALSEEVNGTPDKGDKHDNRSESLGVNAVTRDEDGDDDECEDEHPGEVSIGKKLWNFLTT</sequence>
<comment type="similarity">
    <text evidence="4">Belongs to the CRWN family.</text>
</comment>
<dbReference type="AlphaFoldDB" id="A0A059ADX3"/>
<feature type="coiled-coil region" evidence="5">
    <location>
        <begin position="649"/>
        <end position="729"/>
    </location>
</feature>
<proteinExistence type="inferred from homology"/>
<evidence type="ECO:0000256" key="3">
    <source>
        <dbReference type="ARBA" id="ARBA00024186"/>
    </source>
</evidence>
<dbReference type="OrthoDB" id="673795at2759"/>
<keyword evidence="1 5" id="KW-0175">Coiled coil</keyword>
<organism evidence="7">
    <name type="scientific">Eucalyptus grandis</name>
    <name type="common">Flooded gum</name>
    <dbReference type="NCBI Taxonomy" id="71139"/>
    <lineage>
        <taxon>Eukaryota</taxon>
        <taxon>Viridiplantae</taxon>
        <taxon>Streptophyta</taxon>
        <taxon>Embryophyta</taxon>
        <taxon>Tracheophyta</taxon>
        <taxon>Spermatophyta</taxon>
        <taxon>Magnoliopsida</taxon>
        <taxon>eudicotyledons</taxon>
        <taxon>Gunneridae</taxon>
        <taxon>Pentapetalae</taxon>
        <taxon>rosids</taxon>
        <taxon>malvids</taxon>
        <taxon>Myrtales</taxon>
        <taxon>Myrtaceae</taxon>
        <taxon>Myrtoideae</taxon>
        <taxon>Eucalypteae</taxon>
        <taxon>Eucalyptus</taxon>
    </lineage>
</organism>
<evidence type="ECO:0008006" key="8">
    <source>
        <dbReference type="Google" id="ProtNLM"/>
    </source>
</evidence>
<feature type="compositionally biased region" description="Basic residues" evidence="6">
    <location>
        <begin position="981"/>
        <end position="990"/>
    </location>
</feature>
<feature type="region of interest" description="Disordered" evidence="6">
    <location>
        <begin position="1"/>
        <end position="55"/>
    </location>
</feature>
<feature type="compositionally biased region" description="Basic and acidic residues" evidence="6">
    <location>
        <begin position="1130"/>
        <end position="1139"/>
    </location>
</feature>
<dbReference type="GO" id="GO:0006997">
    <property type="term" value="P:nucleus organization"/>
    <property type="evidence" value="ECO:0007669"/>
    <property type="project" value="InterPro"/>
</dbReference>
<keyword evidence="2" id="KW-0539">Nucleus</keyword>
<dbReference type="OMA" id="QEAHEST"/>
<feature type="region of interest" description="Disordered" evidence="6">
    <location>
        <begin position="780"/>
        <end position="805"/>
    </location>
</feature>
<protein>
    <recommendedName>
        <fullName evidence="8">Nuclear matrix constituent protein 1-like protein</fullName>
    </recommendedName>
</protein>
<feature type="region of interest" description="Disordered" evidence="6">
    <location>
        <begin position="552"/>
        <end position="573"/>
    </location>
</feature>
<feature type="compositionally biased region" description="Basic and acidic residues" evidence="6">
    <location>
        <begin position="1055"/>
        <end position="1069"/>
    </location>
</feature>
<accession>A0A059ADX3</accession>